<evidence type="ECO:0000256" key="1">
    <source>
        <dbReference type="ARBA" id="ARBA00022443"/>
    </source>
</evidence>
<sequence>MEELTASVKASNAKLDALIEQMARMNTRIERLEEKTTGTYGTTVDANGSPDGTAGQSDSKTLSRVEAQLQHLTHATQAALDVGAKVQLLDARLDALPAVYMRAFEARIDRILTAHSSSSSSSITASYPINVNHNVDSPSHKPFSVPALPTIPDMGISKRLSRLGEYLGRTGSPTSTSAVSITTTTPSLKDDTDSLSTTTASVRRSTPIAEKPAHLQHRQLASFDVIALFPFKPEFDDELEMQAGDIITVDAVCGRNGDFNDTQGWWHGFASDGVTNGWIPSNYVLSYGS</sequence>
<dbReference type="Pfam" id="PF14604">
    <property type="entry name" value="SH3_9"/>
    <property type="match status" value="1"/>
</dbReference>
<gene>
    <name evidence="6" type="ORF">HK100_006714</name>
</gene>
<dbReference type="InterPro" id="IPR036028">
    <property type="entry name" value="SH3-like_dom_sf"/>
</dbReference>
<protein>
    <recommendedName>
        <fullName evidence="5">SH3 domain-containing protein</fullName>
    </recommendedName>
</protein>
<evidence type="ECO:0000256" key="3">
    <source>
        <dbReference type="SAM" id="Coils"/>
    </source>
</evidence>
<accession>A0AAD5SRY3</accession>
<reference evidence="6" key="1">
    <citation type="submission" date="2020-05" db="EMBL/GenBank/DDBJ databases">
        <title>Phylogenomic resolution of chytrid fungi.</title>
        <authorList>
            <person name="Stajich J.E."/>
            <person name="Amses K."/>
            <person name="Simmons R."/>
            <person name="Seto K."/>
            <person name="Myers J."/>
            <person name="Bonds A."/>
            <person name="Quandt C.A."/>
            <person name="Barry K."/>
            <person name="Liu P."/>
            <person name="Grigoriev I."/>
            <person name="Longcore J.E."/>
            <person name="James T.Y."/>
        </authorList>
    </citation>
    <scope>NUCLEOTIDE SEQUENCE</scope>
    <source>
        <strain evidence="6">JEL0513</strain>
    </source>
</reference>
<dbReference type="CDD" id="cd00174">
    <property type="entry name" value="SH3"/>
    <property type="match status" value="1"/>
</dbReference>
<feature type="region of interest" description="Disordered" evidence="4">
    <location>
        <begin position="170"/>
        <end position="198"/>
    </location>
</feature>
<proteinExistence type="predicted"/>
<comment type="caution">
    <text evidence="6">The sequence shown here is derived from an EMBL/GenBank/DDBJ whole genome shotgun (WGS) entry which is preliminary data.</text>
</comment>
<evidence type="ECO:0000256" key="2">
    <source>
        <dbReference type="PROSITE-ProRule" id="PRU00192"/>
    </source>
</evidence>
<keyword evidence="3" id="KW-0175">Coiled coil</keyword>
<dbReference type="SMART" id="SM00326">
    <property type="entry name" value="SH3"/>
    <property type="match status" value="1"/>
</dbReference>
<evidence type="ECO:0000259" key="5">
    <source>
        <dbReference type="PROSITE" id="PS50002"/>
    </source>
</evidence>
<keyword evidence="7" id="KW-1185">Reference proteome</keyword>
<dbReference type="PROSITE" id="PS50002">
    <property type="entry name" value="SH3"/>
    <property type="match status" value="1"/>
</dbReference>
<dbReference type="Proteomes" id="UP001211907">
    <property type="component" value="Unassembled WGS sequence"/>
</dbReference>
<dbReference type="Gene3D" id="2.30.30.40">
    <property type="entry name" value="SH3 Domains"/>
    <property type="match status" value="1"/>
</dbReference>
<evidence type="ECO:0000256" key="4">
    <source>
        <dbReference type="SAM" id="MobiDB-lite"/>
    </source>
</evidence>
<evidence type="ECO:0000313" key="6">
    <source>
        <dbReference type="EMBL" id="KAJ3093282.1"/>
    </source>
</evidence>
<dbReference type="EMBL" id="JADGJH010003121">
    <property type="protein sequence ID" value="KAJ3093282.1"/>
    <property type="molecule type" value="Genomic_DNA"/>
</dbReference>
<dbReference type="InterPro" id="IPR001452">
    <property type="entry name" value="SH3_domain"/>
</dbReference>
<organism evidence="6 7">
    <name type="scientific">Physocladia obscura</name>
    <dbReference type="NCBI Taxonomy" id="109957"/>
    <lineage>
        <taxon>Eukaryota</taxon>
        <taxon>Fungi</taxon>
        <taxon>Fungi incertae sedis</taxon>
        <taxon>Chytridiomycota</taxon>
        <taxon>Chytridiomycota incertae sedis</taxon>
        <taxon>Chytridiomycetes</taxon>
        <taxon>Chytridiales</taxon>
        <taxon>Chytriomycetaceae</taxon>
        <taxon>Physocladia</taxon>
    </lineage>
</organism>
<keyword evidence="1 2" id="KW-0728">SH3 domain</keyword>
<feature type="domain" description="SH3" evidence="5">
    <location>
        <begin position="220"/>
        <end position="289"/>
    </location>
</feature>
<name>A0AAD5SRY3_9FUNG</name>
<dbReference type="AlphaFoldDB" id="A0AAD5SRY3"/>
<feature type="region of interest" description="Disordered" evidence="4">
    <location>
        <begin position="35"/>
        <end position="60"/>
    </location>
</feature>
<feature type="compositionally biased region" description="Low complexity" evidence="4">
    <location>
        <begin position="172"/>
        <end position="187"/>
    </location>
</feature>
<evidence type="ECO:0000313" key="7">
    <source>
        <dbReference type="Proteomes" id="UP001211907"/>
    </source>
</evidence>
<dbReference type="SUPFAM" id="SSF50044">
    <property type="entry name" value="SH3-domain"/>
    <property type="match status" value="1"/>
</dbReference>
<feature type="coiled-coil region" evidence="3">
    <location>
        <begin position="1"/>
        <end position="35"/>
    </location>
</feature>
<feature type="compositionally biased region" description="Polar residues" evidence="4">
    <location>
        <begin position="37"/>
        <end position="46"/>
    </location>
</feature>